<proteinExistence type="predicted"/>
<dbReference type="Proteomes" id="UP001595909">
    <property type="component" value="Unassembled WGS sequence"/>
</dbReference>
<comment type="caution">
    <text evidence="2">The sequence shown here is derived from an EMBL/GenBank/DDBJ whole genome shotgun (WGS) entry which is preliminary data.</text>
</comment>
<evidence type="ECO:0000256" key="1">
    <source>
        <dbReference type="SAM" id="MobiDB-lite"/>
    </source>
</evidence>
<reference evidence="3" key="1">
    <citation type="journal article" date="2019" name="Int. J. Syst. Evol. Microbiol.">
        <title>The Global Catalogue of Microorganisms (GCM) 10K type strain sequencing project: providing services to taxonomists for standard genome sequencing and annotation.</title>
        <authorList>
            <consortium name="The Broad Institute Genomics Platform"/>
            <consortium name="The Broad Institute Genome Sequencing Center for Infectious Disease"/>
            <person name="Wu L."/>
            <person name="Ma J."/>
        </authorList>
    </citation>
    <scope>NUCLEOTIDE SEQUENCE [LARGE SCALE GENOMIC DNA]</scope>
    <source>
        <strain evidence="3">CCUG 50347</strain>
    </source>
</reference>
<dbReference type="EMBL" id="JBHSIM010000003">
    <property type="protein sequence ID" value="MFC4831124.1"/>
    <property type="molecule type" value="Genomic_DNA"/>
</dbReference>
<gene>
    <name evidence="2" type="ORF">ACFPEL_01765</name>
</gene>
<protein>
    <submittedName>
        <fullName evidence="2">Uncharacterized protein</fullName>
    </submittedName>
</protein>
<evidence type="ECO:0000313" key="2">
    <source>
        <dbReference type="EMBL" id="MFC4831124.1"/>
    </source>
</evidence>
<dbReference type="RefSeq" id="WP_274186747.1">
    <property type="nucleotide sequence ID" value="NZ_BAABHN010000003.1"/>
</dbReference>
<accession>A0ABV9RAJ2</accession>
<organism evidence="2 3">
    <name type="scientific">Actinomycetospora chibensis</name>
    <dbReference type="NCBI Taxonomy" id="663606"/>
    <lineage>
        <taxon>Bacteria</taxon>
        <taxon>Bacillati</taxon>
        <taxon>Actinomycetota</taxon>
        <taxon>Actinomycetes</taxon>
        <taxon>Pseudonocardiales</taxon>
        <taxon>Pseudonocardiaceae</taxon>
        <taxon>Actinomycetospora</taxon>
    </lineage>
</organism>
<name>A0ABV9RAJ2_9PSEU</name>
<feature type="region of interest" description="Disordered" evidence="1">
    <location>
        <begin position="1"/>
        <end position="25"/>
    </location>
</feature>
<sequence>MCGACGSGRVRAPWEDTLGPPDPGAARRRAAALTRWLAPWRWTVRAWTGGYTLVGPHGALAPPPGSTR</sequence>
<evidence type="ECO:0000313" key="3">
    <source>
        <dbReference type="Proteomes" id="UP001595909"/>
    </source>
</evidence>
<keyword evidence="3" id="KW-1185">Reference proteome</keyword>